<dbReference type="SMART" id="SM00219">
    <property type="entry name" value="TyrKc"/>
    <property type="match status" value="1"/>
</dbReference>
<feature type="binding site" evidence="7">
    <location>
        <position position="54"/>
    </location>
    <ligand>
        <name>ATP</name>
        <dbReference type="ChEBI" id="CHEBI:30616"/>
    </ligand>
</feature>
<reference evidence="11 12" key="1">
    <citation type="submission" date="2024-09" db="EMBL/GenBank/DDBJ databases">
        <title>Novel species of the genus Pelomonas and Roseateles isolated from streams.</title>
        <authorList>
            <person name="Lu H."/>
        </authorList>
    </citation>
    <scope>NUCLEOTIDE SEQUENCE [LARGE SCALE GENOMIC DNA]</scope>
    <source>
        <strain evidence="11 12">BYS96W</strain>
    </source>
</reference>
<feature type="transmembrane region" description="Helical" evidence="9">
    <location>
        <begin position="27"/>
        <end position="47"/>
    </location>
</feature>
<dbReference type="Gene3D" id="3.30.200.20">
    <property type="entry name" value="Phosphorylase Kinase, domain 1"/>
    <property type="match status" value="1"/>
</dbReference>
<dbReference type="Pfam" id="PF00069">
    <property type="entry name" value="Pkinase"/>
    <property type="match status" value="1"/>
</dbReference>
<dbReference type="RefSeq" id="WP_394489469.1">
    <property type="nucleotide sequence ID" value="NZ_JBIGIA010000013.1"/>
</dbReference>
<dbReference type="InterPro" id="IPR008266">
    <property type="entry name" value="Tyr_kinase_AS"/>
</dbReference>
<keyword evidence="6 7" id="KW-0067">ATP-binding</keyword>
<comment type="caution">
    <text evidence="11">The sequence shown here is derived from an EMBL/GenBank/DDBJ whole genome shotgun (WGS) entry which is preliminary data.</text>
</comment>
<keyword evidence="12" id="KW-1185">Reference proteome</keyword>
<evidence type="ECO:0000256" key="1">
    <source>
        <dbReference type="ARBA" id="ARBA00010886"/>
    </source>
</evidence>
<dbReference type="GO" id="GO:0004674">
    <property type="term" value="F:protein serine/threonine kinase activity"/>
    <property type="evidence" value="ECO:0007669"/>
    <property type="project" value="UniProtKB-KW"/>
</dbReference>
<evidence type="ECO:0000256" key="2">
    <source>
        <dbReference type="ARBA" id="ARBA00012513"/>
    </source>
</evidence>
<evidence type="ECO:0000313" key="12">
    <source>
        <dbReference type="Proteomes" id="UP001606305"/>
    </source>
</evidence>
<evidence type="ECO:0000256" key="5">
    <source>
        <dbReference type="ARBA" id="ARBA00022777"/>
    </source>
</evidence>
<comment type="similarity">
    <text evidence="1">Belongs to the protein kinase superfamily. NEK Ser/Thr protein kinase family. NIMA subfamily.</text>
</comment>
<feature type="domain" description="Protein kinase" evidence="10">
    <location>
        <begin position="25"/>
        <end position="301"/>
    </location>
</feature>
<keyword evidence="9" id="KW-0472">Membrane</keyword>
<dbReference type="CDD" id="cd14014">
    <property type="entry name" value="STKc_PknB_like"/>
    <property type="match status" value="1"/>
</dbReference>
<dbReference type="InterPro" id="IPR017441">
    <property type="entry name" value="Protein_kinase_ATP_BS"/>
</dbReference>
<keyword evidence="3" id="KW-0808">Transferase</keyword>
<evidence type="ECO:0000256" key="3">
    <source>
        <dbReference type="ARBA" id="ARBA00022679"/>
    </source>
</evidence>
<organism evidence="11 12">
    <name type="scientific">Pelomonas nitida</name>
    <dbReference type="NCBI Taxonomy" id="3299027"/>
    <lineage>
        <taxon>Bacteria</taxon>
        <taxon>Pseudomonadati</taxon>
        <taxon>Pseudomonadota</taxon>
        <taxon>Betaproteobacteria</taxon>
        <taxon>Burkholderiales</taxon>
        <taxon>Sphaerotilaceae</taxon>
        <taxon>Roseateles</taxon>
    </lineage>
</organism>
<dbReference type="PROSITE" id="PS00107">
    <property type="entry name" value="PROTEIN_KINASE_ATP"/>
    <property type="match status" value="1"/>
</dbReference>
<evidence type="ECO:0000256" key="9">
    <source>
        <dbReference type="SAM" id="Phobius"/>
    </source>
</evidence>
<keyword evidence="11" id="KW-0723">Serine/threonine-protein kinase</keyword>
<evidence type="ECO:0000256" key="6">
    <source>
        <dbReference type="ARBA" id="ARBA00022840"/>
    </source>
</evidence>
<dbReference type="Gene3D" id="1.10.510.10">
    <property type="entry name" value="Transferase(Phosphotransferase) domain 1"/>
    <property type="match status" value="1"/>
</dbReference>
<sequence length="587" mass="61987">MTAAPVDDVEHAMMALPKGTRFGELEILGTLGVGGFGIVYLAVDHALEREIAIKEYMPSQFAQRDGQSQVSVRSESVRETFDVGRRSFVNEARLLARFDHPSLLKVYRFWEANGTAYMAMPRLVGQSLRDARSAQTTPPPEAWVRRIFDAILGGLEALHAQNVWHRDVAPDNIFLPADGAPPILLDFGAARQAIGDRNQVFTAILKPSFAPIEQYAEATGLRQGPWTDFYALAAVTYELLTGHPPQPCTARAMSDELRPLFTPGYSPVFLAALDWALRVAPHQRPQSAAAWREVLDGQAAVPPPQAAAAASRRPPPPPPPAPAVDISFADTVQVALLEEPPNGAAVPPVVAGSAAASAPAPASVRPARRSPRRRSGLWLLRAAGFLALLLLGLIALQLRSSLTRNTTPAADVAASAVVPPPAVPVAPATSEPASATAFVLEGAASEPASAPAMAEPAASAASAASAEASALLLKGAPALRNAAVMRRDAAAARPLVIERAVETPRAAPRGPVNMAPPHAASVAAPVQPAVASVAAHGEPRTPAEACGQRVLLARTWCIDRQCAKPQYRNDPECVRLRDLRSGDSGIR</sequence>
<feature type="compositionally biased region" description="Pro residues" evidence="8">
    <location>
        <begin position="313"/>
        <end position="322"/>
    </location>
</feature>
<feature type="transmembrane region" description="Helical" evidence="9">
    <location>
        <begin position="378"/>
        <end position="398"/>
    </location>
</feature>
<keyword evidence="4 7" id="KW-0547">Nucleotide-binding</keyword>
<keyword evidence="5 11" id="KW-0418">Kinase</keyword>
<dbReference type="Proteomes" id="UP001606305">
    <property type="component" value="Unassembled WGS sequence"/>
</dbReference>
<evidence type="ECO:0000256" key="8">
    <source>
        <dbReference type="SAM" id="MobiDB-lite"/>
    </source>
</evidence>
<name>A0ABW7G9C3_9BURK</name>
<keyword evidence="9" id="KW-0812">Transmembrane</keyword>
<evidence type="ECO:0000256" key="4">
    <source>
        <dbReference type="ARBA" id="ARBA00022741"/>
    </source>
</evidence>
<gene>
    <name evidence="11" type="ORF">ACG00X_16640</name>
</gene>
<dbReference type="InterPro" id="IPR020635">
    <property type="entry name" value="Tyr_kinase_cat_dom"/>
</dbReference>
<dbReference type="InterPro" id="IPR000719">
    <property type="entry name" value="Prot_kinase_dom"/>
</dbReference>
<keyword evidence="9" id="KW-1133">Transmembrane helix</keyword>
<dbReference type="PROSITE" id="PS50011">
    <property type="entry name" value="PROTEIN_KINASE_DOM"/>
    <property type="match status" value="1"/>
</dbReference>
<evidence type="ECO:0000256" key="7">
    <source>
        <dbReference type="PROSITE-ProRule" id="PRU10141"/>
    </source>
</evidence>
<proteinExistence type="inferred from homology"/>
<dbReference type="InterPro" id="IPR050660">
    <property type="entry name" value="NEK_Ser/Thr_kinase"/>
</dbReference>
<accession>A0ABW7G9C3</accession>
<dbReference type="PANTHER" id="PTHR43671:SF13">
    <property type="entry name" value="SERINE_THREONINE-PROTEIN KINASE NEK2"/>
    <property type="match status" value="1"/>
</dbReference>
<dbReference type="PROSITE" id="PS00109">
    <property type="entry name" value="PROTEIN_KINASE_TYR"/>
    <property type="match status" value="1"/>
</dbReference>
<evidence type="ECO:0000259" key="10">
    <source>
        <dbReference type="PROSITE" id="PS50011"/>
    </source>
</evidence>
<dbReference type="EC" id="2.7.11.1" evidence="2"/>
<dbReference type="EMBL" id="JBIGIA010000013">
    <property type="protein sequence ID" value="MFG6458469.1"/>
    <property type="molecule type" value="Genomic_DNA"/>
</dbReference>
<dbReference type="SUPFAM" id="SSF56112">
    <property type="entry name" value="Protein kinase-like (PK-like)"/>
    <property type="match status" value="1"/>
</dbReference>
<feature type="region of interest" description="Disordered" evidence="8">
    <location>
        <begin position="302"/>
        <end position="325"/>
    </location>
</feature>
<evidence type="ECO:0000313" key="11">
    <source>
        <dbReference type="EMBL" id="MFG6458469.1"/>
    </source>
</evidence>
<protein>
    <recommendedName>
        <fullName evidence="2">non-specific serine/threonine protein kinase</fullName>
        <ecNumber evidence="2">2.7.11.1</ecNumber>
    </recommendedName>
</protein>
<dbReference type="InterPro" id="IPR011009">
    <property type="entry name" value="Kinase-like_dom_sf"/>
</dbReference>
<dbReference type="PANTHER" id="PTHR43671">
    <property type="entry name" value="SERINE/THREONINE-PROTEIN KINASE NEK"/>
    <property type="match status" value="1"/>
</dbReference>